<accession>A0A382Z8T1</accession>
<sequence>MDIVVDTDYIRNAMGDEAEEFIEVMKIVSDIIENPNHYLGIQASKCATILAAYRTQMIVKSQAYKRRSSRMTETDKLRNDIWKTLYQALEENINTLKLSAKGGMN</sequence>
<dbReference type="AlphaFoldDB" id="A0A382Z8T1"/>
<protein>
    <submittedName>
        <fullName evidence="1">Uncharacterized protein</fullName>
    </submittedName>
</protein>
<name>A0A382Z8T1_9ZZZZ</name>
<reference evidence="1" key="1">
    <citation type="submission" date="2018-05" db="EMBL/GenBank/DDBJ databases">
        <authorList>
            <person name="Lanie J.A."/>
            <person name="Ng W.-L."/>
            <person name="Kazmierczak K.M."/>
            <person name="Andrzejewski T.M."/>
            <person name="Davidsen T.M."/>
            <person name="Wayne K.J."/>
            <person name="Tettelin H."/>
            <person name="Glass J.I."/>
            <person name="Rusch D."/>
            <person name="Podicherti R."/>
            <person name="Tsui H.-C.T."/>
            <person name="Winkler M.E."/>
        </authorList>
    </citation>
    <scope>NUCLEOTIDE SEQUENCE</scope>
</reference>
<evidence type="ECO:0000313" key="1">
    <source>
        <dbReference type="EMBL" id="SVD91589.1"/>
    </source>
</evidence>
<dbReference type="EMBL" id="UINC01181744">
    <property type="protein sequence ID" value="SVD91589.1"/>
    <property type="molecule type" value="Genomic_DNA"/>
</dbReference>
<gene>
    <name evidence="1" type="ORF">METZ01_LOCUS444443</name>
</gene>
<organism evidence="1">
    <name type="scientific">marine metagenome</name>
    <dbReference type="NCBI Taxonomy" id="408172"/>
    <lineage>
        <taxon>unclassified sequences</taxon>
        <taxon>metagenomes</taxon>
        <taxon>ecological metagenomes</taxon>
    </lineage>
</organism>
<proteinExistence type="predicted"/>